<evidence type="ECO:0000256" key="4">
    <source>
        <dbReference type="ARBA" id="ARBA00023054"/>
    </source>
</evidence>
<dbReference type="GO" id="GO:0007059">
    <property type="term" value="P:chromosome segregation"/>
    <property type="evidence" value="ECO:0007669"/>
    <property type="project" value="UniProtKB-UniRule"/>
</dbReference>
<dbReference type="SMART" id="SM00968">
    <property type="entry name" value="SMC_hinge"/>
    <property type="match status" value="1"/>
</dbReference>
<evidence type="ECO:0000256" key="6">
    <source>
        <dbReference type="HAMAP-Rule" id="MF_01894"/>
    </source>
</evidence>
<dbReference type="SUPFAM" id="SSF75553">
    <property type="entry name" value="Smc hinge domain"/>
    <property type="match status" value="1"/>
</dbReference>
<feature type="compositionally biased region" description="Acidic residues" evidence="7">
    <location>
        <begin position="976"/>
        <end position="986"/>
    </location>
</feature>
<dbReference type="GO" id="GO:0016887">
    <property type="term" value="F:ATP hydrolysis activity"/>
    <property type="evidence" value="ECO:0007669"/>
    <property type="project" value="InterPro"/>
</dbReference>
<dbReference type="PANTHER" id="PTHR43977">
    <property type="entry name" value="STRUCTURAL MAINTENANCE OF CHROMOSOMES PROTEIN 3"/>
    <property type="match status" value="1"/>
</dbReference>
<feature type="compositionally biased region" description="Basic and acidic residues" evidence="7">
    <location>
        <begin position="1044"/>
        <end position="1058"/>
    </location>
</feature>
<dbReference type="GO" id="GO:0003677">
    <property type="term" value="F:DNA binding"/>
    <property type="evidence" value="ECO:0007669"/>
    <property type="project" value="UniProtKB-UniRule"/>
</dbReference>
<feature type="compositionally biased region" description="Basic and acidic residues" evidence="7">
    <location>
        <begin position="783"/>
        <end position="795"/>
    </location>
</feature>
<dbReference type="Pfam" id="PF06470">
    <property type="entry name" value="SMC_hinge"/>
    <property type="match status" value="1"/>
</dbReference>
<dbReference type="Gene3D" id="3.40.50.300">
    <property type="entry name" value="P-loop containing nucleotide triphosphate hydrolases"/>
    <property type="match status" value="2"/>
</dbReference>
<dbReference type="GO" id="GO:0007062">
    <property type="term" value="P:sister chromatid cohesion"/>
    <property type="evidence" value="ECO:0007669"/>
    <property type="project" value="InterPro"/>
</dbReference>
<evidence type="ECO:0000256" key="1">
    <source>
        <dbReference type="ARBA" id="ARBA00022490"/>
    </source>
</evidence>
<accession>A0A934VMI9</accession>
<evidence type="ECO:0000256" key="2">
    <source>
        <dbReference type="ARBA" id="ARBA00022741"/>
    </source>
</evidence>
<feature type="binding site" evidence="6">
    <location>
        <begin position="32"/>
        <end position="39"/>
    </location>
    <ligand>
        <name>ATP</name>
        <dbReference type="ChEBI" id="CHEBI:30616"/>
    </ligand>
</feature>
<evidence type="ECO:0000256" key="5">
    <source>
        <dbReference type="ARBA" id="ARBA00023125"/>
    </source>
</evidence>
<dbReference type="InterPro" id="IPR036277">
    <property type="entry name" value="SMC_hinge_sf"/>
</dbReference>
<gene>
    <name evidence="6 9" type="primary">smc</name>
    <name evidence="9" type="ORF">JIN87_18605</name>
</gene>
<keyword evidence="4 6" id="KW-0175">Coiled coil</keyword>
<dbReference type="GO" id="GO:0005737">
    <property type="term" value="C:cytoplasm"/>
    <property type="evidence" value="ECO:0007669"/>
    <property type="project" value="UniProtKB-SubCell"/>
</dbReference>
<comment type="subunit">
    <text evidence="6">Homodimer.</text>
</comment>
<sequence length="1292" mass="145400">MYLSALKVNGFKSFADPTHLKFNRGVTAVVGPNGCGKSNIADSIRWVLGEQSAKALRGGKMQDVIFEGSDKRKPLNICEVAITLTDCEKELGSDFNEVEIARKVHRDGGSNYFINGKACRLKDIQRLFMDTGIGRTSYSIMAQGQIDQILSSKPEERRAVFEEAAGISKYKAQRKETMNKLSHVETNLDRVTDVIGEIGRQIGSLKRQATKAIRYKKISHKLRYLDIGHSAYQYQTLSSTLDTVDQSSNELQIEVDELATDLENKEGSLIVYKEERQTLIQKVQDSQQSVFDLRSMKEQASNAADMAQIKIASLAERVEQANEDISSFEVQLGEIASRMEEHNTDKQMHLDVLGNSDEIFQERNRDLEEIEERLRVSETQIQQLRVAAQDAERAASRCRESLAAIEVEAGTSRNRLMRLEEELAEQSEGQSEATQALEDFQTRLEATRNLQEQLQVDLEAARDGVSDKRDAFKAAQVRIQEIDRAVAQKSARVKLLQQLQEKLEGYGEGAKALLKGRLKGSLEGKAFDPLTSDLSVKDGYGPAVEALLGSAMEAVAVDDADTAIEIFQQLEDGKIGRACVRLKTSPAANISAGALPDWIKPASEYVSLKEDASHDSLRAVLASSFIVEDMAAFLKWREGQADFRFLQVASKKGETLDARGLVTGGFKGKVKNSSILQREVELKQTQKELEEEQKALEAAREEADKVNQELEAAEEAVEGKRHEISEANRELSSLQTEERNAQKLVQEQKMRAERLEREREQLEEVQAASTEKLETAKSQLSQELERLESSRRQLEEVEEGIGEIREERDEKRENLTQAKFDLQEKKQKLDVITRGVVEMEQRRNELTRLIETKTRDIEGWETQTEELKSEISQAEERSGSVDAELEEAKILVNTTRESLTQIEEKIGVLEREQNELRIRVDELKNSLSGQQVQIAEKRSRLEFIQEEITREYGVDLSNTDWKWNLWKARQPVEDLPVLDEDEEEENVTPAIALPEANEAASEEETTEDVAETEESVEASEEGKEGDAEEEPESEAVEPLSKQRAPTEEEREELEKTNWTAVKREVETLRKRIQSMGTVNTDAIAEYGELRERYGFLKGQYDDLITSKEKLEEAINEINIKSREQFSDTFAKIRENFKHTFSTLFHGGKADLQLIETDDVLESGIEIVAQPPGTKLKGVSLLSGGQKTMTAVGLLFAIYMVKPSPFCLLDELDAPLDESNIGRFTTLLKQFTKQSQFIIITHNKRTIAAAQAIYGVTMEEKGVSKVVSMKFHSEHDDPDMVSLDLEKPAAASA</sequence>
<dbReference type="Proteomes" id="UP000617628">
    <property type="component" value="Unassembled WGS sequence"/>
</dbReference>
<feature type="compositionally biased region" description="Acidic residues" evidence="7">
    <location>
        <begin position="1000"/>
        <end position="1019"/>
    </location>
</feature>
<dbReference type="InterPro" id="IPR003395">
    <property type="entry name" value="RecF/RecN/SMC_N"/>
</dbReference>
<dbReference type="SUPFAM" id="SSF57997">
    <property type="entry name" value="Tropomyosin"/>
    <property type="match status" value="1"/>
</dbReference>
<dbReference type="HAMAP" id="MF_01894">
    <property type="entry name" value="Smc_prok"/>
    <property type="match status" value="1"/>
</dbReference>
<evidence type="ECO:0000259" key="8">
    <source>
        <dbReference type="SMART" id="SM00968"/>
    </source>
</evidence>
<name>A0A934VMI9_9BACT</name>
<protein>
    <recommendedName>
        <fullName evidence="6">Chromosome partition protein Smc</fullName>
    </recommendedName>
</protein>
<comment type="function">
    <text evidence="6">Required for chromosome condensation and partitioning.</text>
</comment>
<dbReference type="GO" id="GO:0030261">
    <property type="term" value="P:chromosome condensation"/>
    <property type="evidence" value="ECO:0007669"/>
    <property type="project" value="InterPro"/>
</dbReference>
<keyword evidence="3 6" id="KW-0067">ATP-binding</keyword>
<dbReference type="InterPro" id="IPR010935">
    <property type="entry name" value="SMC_hinge"/>
</dbReference>
<dbReference type="Pfam" id="PF02463">
    <property type="entry name" value="SMC_N"/>
    <property type="match status" value="1"/>
</dbReference>
<keyword evidence="10" id="KW-1185">Reference proteome</keyword>
<dbReference type="EMBL" id="JAENIL010000037">
    <property type="protein sequence ID" value="MBK1878901.1"/>
    <property type="molecule type" value="Genomic_DNA"/>
</dbReference>
<dbReference type="RefSeq" id="WP_200357114.1">
    <property type="nucleotide sequence ID" value="NZ_JAENIL010000037.1"/>
</dbReference>
<evidence type="ECO:0000313" key="9">
    <source>
        <dbReference type="EMBL" id="MBK1878901.1"/>
    </source>
</evidence>
<keyword evidence="2 6" id="KW-0547">Nucleotide-binding</keyword>
<evidence type="ECO:0000256" key="3">
    <source>
        <dbReference type="ARBA" id="ARBA00022840"/>
    </source>
</evidence>
<feature type="coiled-coil region" evidence="6">
    <location>
        <begin position="297"/>
        <end position="331"/>
    </location>
</feature>
<evidence type="ECO:0000313" key="10">
    <source>
        <dbReference type="Proteomes" id="UP000617628"/>
    </source>
</evidence>
<dbReference type="Gene3D" id="1.20.1060.20">
    <property type="match status" value="1"/>
</dbReference>
<feature type="coiled-coil region" evidence="6">
    <location>
        <begin position="360"/>
        <end position="457"/>
    </location>
</feature>
<feature type="compositionally biased region" description="Basic and acidic residues" evidence="7">
    <location>
        <begin position="693"/>
        <end position="708"/>
    </location>
</feature>
<dbReference type="GO" id="GO:0005694">
    <property type="term" value="C:chromosome"/>
    <property type="evidence" value="ECO:0007669"/>
    <property type="project" value="InterPro"/>
</dbReference>
<evidence type="ECO:0000256" key="7">
    <source>
        <dbReference type="SAM" id="MobiDB-lite"/>
    </source>
</evidence>
<keyword evidence="1 6" id="KW-0963">Cytoplasm</keyword>
<dbReference type="PIRSF" id="PIRSF005719">
    <property type="entry name" value="SMC"/>
    <property type="match status" value="1"/>
</dbReference>
<feature type="compositionally biased region" description="Acidic residues" evidence="7">
    <location>
        <begin position="1026"/>
        <end position="1035"/>
    </location>
</feature>
<comment type="caution">
    <text evidence="9">The sequence shown here is derived from an EMBL/GenBank/DDBJ whole genome shotgun (WGS) entry which is preliminary data.</text>
</comment>
<proteinExistence type="inferred from homology"/>
<feature type="domain" description="SMC hinge" evidence="8">
    <location>
        <begin position="524"/>
        <end position="637"/>
    </location>
</feature>
<feature type="region of interest" description="Disordered" evidence="7">
    <location>
        <begin position="976"/>
        <end position="1058"/>
    </location>
</feature>
<dbReference type="FunFam" id="3.40.50.300:FF:000984">
    <property type="entry name" value="Chromosome partition protein Smc"/>
    <property type="match status" value="1"/>
</dbReference>
<dbReference type="Gene3D" id="3.30.70.1620">
    <property type="match status" value="1"/>
</dbReference>
<dbReference type="InterPro" id="IPR024704">
    <property type="entry name" value="SMC"/>
</dbReference>
<dbReference type="GO" id="GO:0005524">
    <property type="term" value="F:ATP binding"/>
    <property type="evidence" value="ECO:0007669"/>
    <property type="project" value="UniProtKB-UniRule"/>
</dbReference>
<reference evidence="9" key="1">
    <citation type="submission" date="2021-01" db="EMBL/GenBank/DDBJ databases">
        <title>Modified the classification status of verrucomicrobia.</title>
        <authorList>
            <person name="Feng X."/>
        </authorList>
    </citation>
    <scope>NUCLEOTIDE SEQUENCE</scope>
    <source>
        <strain evidence="9">KCTC 13126</strain>
    </source>
</reference>
<feature type="region of interest" description="Disordered" evidence="7">
    <location>
        <begin position="693"/>
        <end position="799"/>
    </location>
</feature>
<comment type="domain">
    <text evidence="6">Contains large globular domains required for ATP hydrolysis at each terminus and a third globular domain forming a flexible hinge near the middle of the molecule. These domains are separated by coiled-coil structures.</text>
</comment>
<dbReference type="NCBIfam" id="TIGR02168">
    <property type="entry name" value="SMC_prok_B"/>
    <property type="match status" value="1"/>
</dbReference>
<organism evidence="9 10">
    <name type="scientific">Pelagicoccus mobilis</name>
    <dbReference type="NCBI Taxonomy" id="415221"/>
    <lineage>
        <taxon>Bacteria</taxon>
        <taxon>Pseudomonadati</taxon>
        <taxon>Verrucomicrobiota</taxon>
        <taxon>Opitutia</taxon>
        <taxon>Puniceicoccales</taxon>
        <taxon>Pelagicoccaceae</taxon>
        <taxon>Pelagicoccus</taxon>
    </lineage>
</organism>
<keyword evidence="5 6" id="KW-0238">DNA-binding</keyword>
<comment type="subcellular location">
    <subcellularLocation>
        <location evidence="6">Cytoplasm</location>
    </subcellularLocation>
</comment>
<dbReference type="SUPFAM" id="SSF52540">
    <property type="entry name" value="P-loop containing nucleoside triphosphate hydrolases"/>
    <property type="match status" value="1"/>
</dbReference>
<feature type="compositionally biased region" description="Basic and acidic residues" evidence="7">
    <location>
        <begin position="736"/>
        <end position="762"/>
    </location>
</feature>
<feature type="compositionally biased region" description="Basic and acidic residues" evidence="7">
    <location>
        <begin position="717"/>
        <end position="729"/>
    </location>
</feature>
<dbReference type="GO" id="GO:0006260">
    <property type="term" value="P:DNA replication"/>
    <property type="evidence" value="ECO:0007669"/>
    <property type="project" value="UniProtKB-UniRule"/>
</dbReference>
<comment type="similarity">
    <text evidence="6">Belongs to the SMC family.</text>
</comment>
<dbReference type="InterPro" id="IPR011890">
    <property type="entry name" value="SMC_prok"/>
</dbReference>
<dbReference type="InterPro" id="IPR027417">
    <property type="entry name" value="P-loop_NTPase"/>
</dbReference>